<dbReference type="CDD" id="cd09272">
    <property type="entry name" value="RNase_HI_RT_Ty1"/>
    <property type="match status" value="1"/>
</dbReference>
<dbReference type="Proteomes" id="UP000719412">
    <property type="component" value="Unassembled WGS sequence"/>
</dbReference>
<dbReference type="Pfam" id="PF07727">
    <property type="entry name" value="RVT_2"/>
    <property type="match status" value="1"/>
</dbReference>
<feature type="domain" description="Reverse transcriptase Ty1/copia-type" evidence="2">
    <location>
        <begin position="57"/>
        <end position="247"/>
    </location>
</feature>
<dbReference type="PANTHER" id="PTHR11439:SF483">
    <property type="entry name" value="PEPTIDE SYNTHASE GLIP-LIKE, PUTATIVE (AFU_ORTHOLOGUE AFUA_3G12920)-RELATED"/>
    <property type="match status" value="1"/>
</dbReference>
<gene>
    <name evidence="3" type="ORF">GEV33_008796</name>
</gene>
<feature type="region of interest" description="Disordered" evidence="1">
    <location>
        <begin position="1"/>
        <end position="24"/>
    </location>
</feature>
<sequence length="449" mass="51846">MRKKRTPKKRNSKNKHPMKMKRTTGMMRRKLREPRLKNSHRYRQAYQDALVELNGSPSTSTDYDEVYAPVARLTTIRTLLSVIHENNLHEMQMDVKNAFLHGKLKETIYMKVPDGINGKDGLVCKLNRSLYDLKQAPRVWNERFDTFVKGIHFKQSPHDCCLYIKIQNGTKIYLLLYVDDIILAGDDKTTLDQVTAALKREFSMSDLGELRNFLGMSITRNDNEMALSQFGYIKKLLTRFGVQDCKANVNEKQWVEVKRMLRYLKDTQQFGLIYRRQTAPVLAAYADSDWAGSLDRKSTTGFLLQVHGNVVCWSTKKQNTVALSSTEAEYVALACAAAELVWLRNLLRDMHVTYEDSTIMFEDNQSCIHLLSKYEHRRMKHLDVKYHLIRDLAISKIIDVKYIPSNEQRADILTKGLPRTTHGLEGLTKFVGTSFLCPRRVHIYGEGIG</sequence>
<dbReference type="PANTHER" id="PTHR11439">
    <property type="entry name" value="GAG-POL-RELATED RETROTRANSPOSON"/>
    <property type="match status" value="1"/>
</dbReference>
<organism evidence="3 4">
    <name type="scientific">Tenebrio molitor</name>
    <name type="common">Yellow mealworm beetle</name>
    <dbReference type="NCBI Taxonomy" id="7067"/>
    <lineage>
        <taxon>Eukaryota</taxon>
        <taxon>Metazoa</taxon>
        <taxon>Ecdysozoa</taxon>
        <taxon>Arthropoda</taxon>
        <taxon>Hexapoda</taxon>
        <taxon>Insecta</taxon>
        <taxon>Pterygota</taxon>
        <taxon>Neoptera</taxon>
        <taxon>Endopterygota</taxon>
        <taxon>Coleoptera</taxon>
        <taxon>Polyphaga</taxon>
        <taxon>Cucujiformia</taxon>
        <taxon>Tenebrionidae</taxon>
        <taxon>Tenebrio</taxon>
    </lineage>
</organism>
<proteinExistence type="predicted"/>
<dbReference type="AlphaFoldDB" id="A0A8J6LA99"/>
<reference evidence="3" key="1">
    <citation type="journal article" date="2020" name="J Insects Food Feed">
        <title>The yellow mealworm (Tenebrio molitor) genome: a resource for the emerging insects as food and feed industry.</title>
        <authorList>
            <person name="Eriksson T."/>
            <person name="Andere A."/>
            <person name="Kelstrup H."/>
            <person name="Emery V."/>
            <person name="Picard C."/>
        </authorList>
    </citation>
    <scope>NUCLEOTIDE SEQUENCE</scope>
    <source>
        <strain evidence="3">Stoneville</strain>
        <tissue evidence="3">Whole head</tissue>
    </source>
</reference>
<reference evidence="3" key="2">
    <citation type="submission" date="2021-08" db="EMBL/GenBank/DDBJ databases">
        <authorList>
            <person name="Eriksson T."/>
        </authorList>
    </citation>
    <scope>NUCLEOTIDE SEQUENCE</scope>
    <source>
        <strain evidence="3">Stoneville</strain>
        <tissue evidence="3">Whole head</tissue>
    </source>
</reference>
<dbReference type="GO" id="GO:0071897">
    <property type="term" value="P:DNA biosynthetic process"/>
    <property type="evidence" value="ECO:0007669"/>
    <property type="project" value="UniProtKB-ARBA"/>
</dbReference>
<keyword evidence="4" id="KW-1185">Reference proteome</keyword>
<evidence type="ECO:0000313" key="4">
    <source>
        <dbReference type="Proteomes" id="UP000719412"/>
    </source>
</evidence>
<protein>
    <recommendedName>
        <fullName evidence="2">Reverse transcriptase Ty1/copia-type domain-containing protein</fullName>
    </recommendedName>
</protein>
<dbReference type="InterPro" id="IPR013103">
    <property type="entry name" value="RVT_2"/>
</dbReference>
<evidence type="ECO:0000313" key="3">
    <source>
        <dbReference type="EMBL" id="KAH0813995.1"/>
    </source>
</evidence>
<dbReference type="EMBL" id="JABDTM020024748">
    <property type="protein sequence ID" value="KAH0813995.1"/>
    <property type="molecule type" value="Genomic_DNA"/>
</dbReference>
<name>A0A8J6LA99_TENMO</name>
<dbReference type="InterPro" id="IPR043502">
    <property type="entry name" value="DNA/RNA_pol_sf"/>
</dbReference>
<dbReference type="SUPFAM" id="SSF56672">
    <property type="entry name" value="DNA/RNA polymerases"/>
    <property type="match status" value="1"/>
</dbReference>
<evidence type="ECO:0000259" key="2">
    <source>
        <dbReference type="Pfam" id="PF07727"/>
    </source>
</evidence>
<evidence type="ECO:0000256" key="1">
    <source>
        <dbReference type="SAM" id="MobiDB-lite"/>
    </source>
</evidence>
<comment type="caution">
    <text evidence="3">The sequence shown here is derived from an EMBL/GenBank/DDBJ whole genome shotgun (WGS) entry which is preliminary data.</text>
</comment>
<accession>A0A8J6LA99</accession>